<dbReference type="Pfam" id="PF07678">
    <property type="entry name" value="TED_complement"/>
    <property type="match status" value="1"/>
</dbReference>
<keyword evidence="3" id="KW-0732">Signal</keyword>
<dbReference type="Pfam" id="PF17789">
    <property type="entry name" value="MG4"/>
    <property type="match status" value="1"/>
</dbReference>
<dbReference type="Gene3D" id="1.50.10.20">
    <property type="match status" value="1"/>
</dbReference>
<feature type="compositionally biased region" description="Polar residues" evidence="5">
    <location>
        <begin position="988"/>
        <end position="997"/>
    </location>
</feature>
<dbReference type="OMA" id="FGTWTIE"/>
<feature type="domain" description="Alpha-2-macroglobulin" evidence="7">
    <location>
        <begin position="823"/>
        <end position="913"/>
    </location>
</feature>
<organism evidence="9 10">
    <name type="scientific">Dermatophagoides pteronyssinus</name>
    <name type="common">European house dust mite</name>
    <dbReference type="NCBI Taxonomy" id="6956"/>
    <lineage>
        <taxon>Eukaryota</taxon>
        <taxon>Metazoa</taxon>
        <taxon>Ecdysozoa</taxon>
        <taxon>Arthropoda</taxon>
        <taxon>Chelicerata</taxon>
        <taxon>Arachnida</taxon>
        <taxon>Acari</taxon>
        <taxon>Acariformes</taxon>
        <taxon>Sarcoptiformes</taxon>
        <taxon>Astigmata</taxon>
        <taxon>Psoroptidia</taxon>
        <taxon>Analgoidea</taxon>
        <taxon>Pyroglyphidae</taxon>
        <taxon>Dermatophagoidinae</taxon>
        <taxon>Dermatophagoides</taxon>
    </lineage>
</organism>
<dbReference type="SUPFAM" id="SSF49410">
    <property type="entry name" value="Alpha-macroglobulin receptor domain"/>
    <property type="match status" value="1"/>
</dbReference>
<dbReference type="PANTHER" id="PTHR11412:SF136">
    <property type="entry name" value="CD109 ANTIGEN"/>
    <property type="match status" value="1"/>
</dbReference>
<dbReference type="KEGG" id="dpte:113788471"/>
<dbReference type="InParanoid" id="A0A6P6XJK6"/>
<evidence type="ECO:0000259" key="8">
    <source>
        <dbReference type="SMART" id="SM01361"/>
    </source>
</evidence>
<feature type="compositionally biased region" description="Basic and acidic residues" evidence="5">
    <location>
        <begin position="1530"/>
        <end position="1549"/>
    </location>
</feature>
<evidence type="ECO:0000256" key="4">
    <source>
        <dbReference type="ARBA" id="ARBA00022966"/>
    </source>
</evidence>
<dbReference type="GO" id="GO:0004866">
    <property type="term" value="F:endopeptidase inhibitor activity"/>
    <property type="evidence" value="ECO:0007669"/>
    <property type="project" value="InterPro"/>
</dbReference>
<protein>
    <submittedName>
        <fullName evidence="10">Complement C3-like</fullName>
    </submittedName>
</protein>
<dbReference type="InterPro" id="IPR036595">
    <property type="entry name" value="A-macroglobulin_rcpt-bd_sf"/>
</dbReference>
<dbReference type="InterPro" id="IPR011626">
    <property type="entry name" value="Alpha-macroglobulin_TED"/>
</dbReference>
<accession>A0A6P6XJK6</accession>
<evidence type="ECO:0000313" key="10">
    <source>
        <dbReference type="RefSeq" id="XP_027193725.1"/>
    </source>
</evidence>
<dbReference type="Pfam" id="PF07677">
    <property type="entry name" value="A2M_recep"/>
    <property type="match status" value="1"/>
</dbReference>
<dbReference type="InterPro" id="IPR050473">
    <property type="entry name" value="A2M/Complement_sys"/>
</dbReference>
<dbReference type="InterPro" id="IPR013783">
    <property type="entry name" value="Ig-like_fold"/>
</dbReference>
<dbReference type="Pfam" id="PF00207">
    <property type="entry name" value="A2M"/>
    <property type="match status" value="1"/>
</dbReference>
<evidence type="ECO:0000256" key="1">
    <source>
        <dbReference type="ARBA" id="ARBA00004613"/>
    </source>
</evidence>
<dbReference type="InterPro" id="IPR041555">
    <property type="entry name" value="MG3"/>
</dbReference>
<feature type="domain" description="Alpha-2-macroglobulin bait region" evidence="6">
    <location>
        <begin position="502"/>
        <end position="638"/>
    </location>
</feature>
<gene>
    <name evidence="10" type="primary">LOC113788471</name>
</gene>
<evidence type="ECO:0000313" key="9">
    <source>
        <dbReference type="Proteomes" id="UP000515146"/>
    </source>
</evidence>
<evidence type="ECO:0000259" key="7">
    <source>
        <dbReference type="SMART" id="SM01360"/>
    </source>
</evidence>
<dbReference type="Gene3D" id="2.20.130.20">
    <property type="match status" value="1"/>
</dbReference>
<dbReference type="Gene3D" id="2.60.40.1940">
    <property type="match status" value="1"/>
</dbReference>
<evidence type="ECO:0000256" key="5">
    <source>
        <dbReference type="SAM" id="MobiDB-lite"/>
    </source>
</evidence>
<dbReference type="InterPro" id="IPR040839">
    <property type="entry name" value="MG4"/>
</dbReference>
<reference evidence="10" key="1">
    <citation type="submission" date="2025-08" db="UniProtKB">
        <authorList>
            <consortium name="RefSeq"/>
        </authorList>
    </citation>
    <scope>IDENTIFICATION</scope>
    <source>
        <strain evidence="10">Airmid</strain>
    </source>
</reference>
<dbReference type="OrthoDB" id="6359008at2759"/>
<evidence type="ECO:0000256" key="3">
    <source>
        <dbReference type="ARBA" id="ARBA00022729"/>
    </source>
</evidence>
<evidence type="ECO:0000256" key="2">
    <source>
        <dbReference type="ARBA" id="ARBA00022525"/>
    </source>
</evidence>
<dbReference type="Proteomes" id="UP000515146">
    <property type="component" value="Unplaced"/>
</dbReference>
<dbReference type="Gene3D" id="2.60.40.10">
    <property type="entry name" value="Immunoglobulins"/>
    <property type="match status" value="2"/>
</dbReference>
<dbReference type="PANTHER" id="PTHR11412">
    <property type="entry name" value="MACROGLOBULIN / COMPLEMENT"/>
    <property type="match status" value="1"/>
</dbReference>
<dbReference type="SMART" id="SM01359">
    <property type="entry name" value="A2M_N_2"/>
    <property type="match status" value="1"/>
</dbReference>
<keyword evidence="9" id="KW-1185">Reference proteome</keyword>
<dbReference type="RefSeq" id="XP_027193725.1">
    <property type="nucleotide sequence ID" value="XM_027337924.1"/>
</dbReference>
<comment type="subcellular location">
    <subcellularLocation>
        <location evidence="1">Secreted</location>
    </subcellularLocation>
</comment>
<dbReference type="InterPro" id="IPR011625">
    <property type="entry name" value="A2M_N_BRD"/>
</dbReference>
<dbReference type="InterPro" id="IPR001599">
    <property type="entry name" value="Macroglobln_a2"/>
</dbReference>
<dbReference type="Pfam" id="PF07703">
    <property type="entry name" value="A2M_BRD"/>
    <property type="match status" value="1"/>
</dbReference>
<feature type="domain" description="Alpha-macroglobulin receptor-binding" evidence="8">
    <location>
        <begin position="1606"/>
        <end position="1693"/>
    </location>
</feature>
<dbReference type="Gene3D" id="2.60.40.690">
    <property type="entry name" value="Alpha-macroglobulin, receptor-binding domain"/>
    <property type="match status" value="1"/>
</dbReference>
<name>A0A6P6XJK6_DERPT</name>
<sequence>MIMKMFMIRWLIGIISFVPILFISIRCQTILAPQQLNLDGQDRFLIIFDRSAEDNGQQRLLRAKLLLSFSRSFNHVVYEDEIRTEKSIDEWTLPYVYRPQESSTTSTSKFKSFRFDQIFMKIIIEQPKKSEQIIRQFSIASNWNLGFFQSDKSIYKPSELVHLRFVRLNRLTFKPIVNDQCYLMIKNQQKIKMDFKNLTLKSPEYFLQYSYKLPTILNNNGEWEAEINCPETKYQNSLKFQVNDYVLPRFRIDIEAPPVHLCGSSDKPLIIRLRATYTYGRPVNGYAYFRISIQSKFNNRYPKNQNNNVEQKTPVECLNSTTGSLEQSIILSGNFCKSQQKLPQRLLIEAIVTDLSTNQKETSTINDQTILAKYPYRLWKRFTNLVYRPKLANYLAFELTDHDNNPMANIPIEIQMSDSNDHNIQPYILTSNQNNPDNNLIQTDSNGLIIFTFKLDRNLGPLKVRIRSRDPRYRPDQQMSEEFTIFLFDYVNQIEQQRQPVIQISNKKKIWYKAGQRFRSSLVYDGPIDSNQTYLIIMHHESIIHFSHLNSSTLSIDIPLTNQMAPSIRMLVLAFIQYENRFVADFFRILIRQNNCGVQMKLGRTMVKPGQNLSITFDGGHSGDVLALKAIDESLEILQQKNQSSSALKLDKSLQNIYRKFIPGLDLTNQKSYYRSTDTISLIENFGLQILTPTAVDTTRHIRYRRNIHQCDRLAKNPCCQLAKSKFRQQISCEHRMAILRNHLNATIATTKDCLQAFFQCCQCSTMFGEPILIGQKHSFIFSQNEIRTMSSNVPETFAGRDDFEDDNDGQNLDIKRNDFRDSWLFDIYPLEHRTKTISKMVPHSITSWLISSISISKQDGFCVETPEQKLTVFKSFFIKISMPKSIVQYEQTEISATIYNYHNETLDTVVHFYHVDGLCSDAYRSLDKASTELRLMSNESKTIIYPIIGLRIGQFLIRIKAESGYHYYKDTVEKFIKILPPGETMEYSHSSNLDPTNRSKRNEQMKRDSNEMIDVIDEIYPERKYQKINISIHRDLHNHNHQNNIVTGTIHHRLSLIGERFEPQLKSPEELSHLIRRRKSCGEQTAFYMAFNLHTMIYLKETNRLNRTLRKRGRKHLKRSYNDLISYRKSNDGSFAAFINRESSVWLTAFVSNLFCQSEQFLDDDEFDINMLSKSLDWILRQQQQSSGSWTESSTTTTHIHHRYADGGSNQNDETLTAFVLIALHQCNLFITRNNFTDKLQTNWSIDYVNANHKSFRYLLDEISRTNHSYSMAIILYSLLLSPSSLPFLTKNDRYKWMEHLLQHPDRHQDGKLNQMYFDTGSLTVETTAYVLLGIGCLSDTDFIDERKMLANWLSSRPLYGSIEKTQDTLMTLIALSDYYRSSSSIENNNLRNQFELYTNISFGQRSTGNREKRSIKFDSNSLDHLHMIDMDGNIVDHIEIETIGNGIGRFELLTKYNVYDPTTMELECPFELNVQLFDYIPTQQDDDIDEEDSLIIDDQLIESLQIEKLDEKLQLEQMKRMKNVCRSKIPDDNKTNRTNDDDNRDGASRLKNWQCEQNFQNYPLPLLPEWIENPIIKIIRICTLRKPSDDNDRRSTTIDDDNQMVILETSILSGYQVIEDDLKIMKNNSTIIYWYEIAGSKITFYLRRVPRTYRLCFCFRIYQQNPVNYIQSALVRIYNYHQKESDCRKMYSDINVNRFLNYSCQDDYCQCLIENRCTRIDLFKHIEEEFIQNIFNAFELFKRTICQHRYVLNVIVRFLPLDNDDNNGNIQNNAPKSNFNSSLTLIIESFKVVRKPRNDDDHHQSTTGLLSNGLQLRFEYPCNHLCLDSRILQQAYNRSQSSIRFHALVMFNEIISGLNSSSSTTKASSFVRMDGLTTWHMFDIGKNWQMSNDLMLMLENEGPLQCVN</sequence>
<keyword evidence="2" id="KW-0964">Secreted</keyword>
<feature type="region of interest" description="Disordered" evidence="5">
    <location>
        <begin position="1528"/>
        <end position="1549"/>
    </location>
</feature>
<dbReference type="SMART" id="SM01361">
    <property type="entry name" value="A2M_recep"/>
    <property type="match status" value="1"/>
</dbReference>
<feature type="region of interest" description="Disordered" evidence="5">
    <location>
        <begin position="988"/>
        <end position="1009"/>
    </location>
</feature>
<proteinExistence type="predicted"/>
<dbReference type="InterPro" id="IPR008930">
    <property type="entry name" value="Terpenoid_cyclase/PrenylTrfase"/>
</dbReference>
<dbReference type="InterPro" id="IPR009048">
    <property type="entry name" value="A-macroglobulin_rcpt-bd"/>
</dbReference>
<dbReference type="SMART" id="SM01360">
    <property type="entry name" value="A2M"/>
    <property type="match status" value="1"/>
</dbReference>
<dbReference type="Gene3D" id="2.60.40.1930">
    <property type="match status" value="2"/>
</dbReference>
<dbReference type="Pfam" id="PF17791">
    <property type="entry name" value="MG3"/>
    <property type="match status" value="1"/>
</dbReference>
<dbReference type="SUPFAM" id="SSF48239">
    <property type="entry name" value="Terpenoid cyclases/Protein prenyltransferases"/>
    <property type="match status" value="1"/>
</dbReference>
<keyword evidence="4" id="KW-0882">Thioester bond</keyword>
<evidence type="ECO:0000259" key="6">
    <source>
        <dbReference type="SMART" id="SM01359"/>
    </source>
</evidence>
<dbReference type="GO" id="GO:0005615">
    <property type="term" value="C:extracellular space"/>
    <property type="evidence" value="ECO:0007669"/>
    <property type="project" value="InterPro"/>
</dbReference>